<dbReference type="OrthoDB" id="5637023at2"/>
<gene>
    <name evidence="1" type="ORF">Lmor_1131</name>
    <name evidence="2" type="ORF">NCTC12239_01754</name>
</gene>
<organism evidence="2 4">
    <name type="scientific">Legionella moravica</name>
    <dbReference type="NCBI Taxonomy" id="39962"/>
    <lineage>
        <taxon>Bacteria</taxon>
        <taxon>Pseudomonadati</taxon>
        <taxon>Pseudomonadota</taxon>
        <taxon>Gammaproteobacteria</taxon>
        <taxon>Legionellales</taxon>
        <taxon>Legionellaceae</taxon>
        <taxon>Legionella</taxon>
    </lineage>
</organism>
<evidence type="ECO:0000313" key="3">
    <source>
        <dbReference type="Proteomes" id="UP000054985"/>
    </source>
</evidence>
<dbReference type="EMBL" id="UGOG01000001">
    <property type="protein sequence ID" value="STX62815.1"/>
    <property type="molecule type" value="Genomic_DNA"/>
</dbReference>
<dbReference type="RefSeq" id="WP_028384600.1">
    <property type="nucleotide sequence ID" value="NZ_CAAAJG010000014.1"/>
</dbReference>
<dbReference type="Proteomes" id="UP000054985">
    <property type="component" value="Unassembled WGS sequence"/>
</dbReference>
<accession>A0A378JVT0</accession>
<protein>
    <submittedName>
        <fullName evidence="2">Uncharacterized protein</fullName>
    </submittedName>
</protein>
<dbReference type="AlphaFoldDB" id="A0A378JVT0"/>
<proteinExistence type="predicted"/>
<keyword evidence="3" id="KW-1185">Reference proteome</keyword>
<evidence type="ECO:0000313" key="1">
    <source>
        <dbReference type="EMBL" id="KTD35684.1"/>
    </source>
</evidence>
<dbReference type="EMBL" id="LNYN01000014">
    <property type="protein sequence ID" value="KTD35684.1"/>
    <property type="molecule type" value="Genomic_DNA"/>
</dbReference>
<evidence type="ECO:0000313" key="2">
    <source>
        <dbReference type="EMBL" id="STX62815.1"/>
    </source>
</evidence>
<reference evidence="1 3" key="1">
    <citation type="submission" date="2015-11" db="EMBL/GenBank/DDBJ databases">
        <title>Genomic analysis of 38 Legionella species identifies large and diverse effector repertoires.</title>
        <authorList>
            <person name="Burstein D."/>
            <person name="Amaro F."/>
            <person name="Zusman T."/>
            <person name="Lifshitz Z."/>
            <person name="Cohen O."/>
            <person name="Gilbert J.A."/>
            <person name="Pupko T."/>
            <person name="Shuman H.A."/>
            <person name="Segal G."/>
        </authorList>
    </citation>
    <scope>NUCLEOTIDE SEQUENCE [LARGE SCALE GENOMIC DNA]</scope>
    <source>
        <strain evidence="1 3">ATCC 43877</strain>
    </source>
</reference>
<sequence>MSNEKKDRLSGVHSLFSNSEAKNCQSSKTVIIERYSDSDYKPKESAHELNSNTEISYLLRLQTKQKQRFIYAPDEQTQEKIITTQERYGYPCELVFLDDPESITQFLDHVSTGDSLLIIAQGCLNDHLIAGLDADAYIEWITEDLELADKELKQIELFSCNMGLADDYINELKHGLSSVCHRLVAYKALCGAGKEGKVFIKESGNNKDQDLFYDESNLPNELKVVEYIRPYDNQKCIRQ</sequence>
<name>A0A378JVT0_9GAMM</name>
<evidence type="ECO:0000313" key="4">
    <source>
        <dbReference type="Proteomes" id="UP000254040"/>
    </source>
</evidence>
<dbReference type="Proteomes" id="UP000254040">
    <property type="component" value="Unassembled WGS sequence"/>
</dbReference>
<reference evidence="2 4" key="2">
    <citation type="submission" date="2018-06" db="EMBL/GenBank/DDBJ databases">
        <authorList>
            <consortium name="Pathogen Informatics"/>
            <person name="Doyle S."/>
        </authorList>
    </citation>
    <scope>NUCLEOTIDE SEQUENCE [LARGE SCALE GENOMIC DNA]</scope>
    <source>
        <strain evidence="2 4">NCTC12239</strain>
    </source>
</reference>